<dbReference type="Gene3D" id="3.40.1440.10">
    <property type="entry name" value="GIY-YIG endonuclease"/>
    <property type="match status" value="1"/>
</dbReference>
<evidence type="ECO:0000313" key="1">
    <source>
        <dbReference type="EMBL" id="MBP0444517.1"/>
    </source>
</evidence>
<protein>
    <submittedName>
        <fullName evidence="1">GIY-YIG nuclease family protein</fullName>
    </submittedName>
</protein>
<reference evidence="1 2" key="1">
    <citation type="submission" date="2021-03" db="EMBL/GenBank/DDBJ databases">
        <authorList>
            <person name="So Y."/>
        </authorList>
    </citation>
    <scope>NUCLEOTIDE SEQUENCE [LARGE SCALE GENOMIC DNA]</scope>
    <source>
        <strain evidence="1 2">SSH11</strain>
    </source>
</reference>
<comment type="caution">
    <text evidence="1">The sequence shown here is derived from an EMBL/GenBank/DDBJ whole genome shotgun (WGS) entry which is preliminary data.</text>
</comment>
<proteinExistence type="predicted"/>
<dbReference type="RefSeq" id="WP_209378748.1">
    <property type="nucleotide sequence ID" value="NZ_JAGIZB010000005.1"/>
</dbReference>
<dbReference type="EMBL" id="JAGIZB010000005">
    <property type="protein sequence ID" value="MBP0444517.1"/>
    <property type="molecule type" value="Genomic_DNA"/>
</dbReference>
<organism evidence="1 2">
    <name type="scientific">Pararoseomonas baculiformis</name>
    <dbReference type="NCBI Taxonomy" id="2820812"/>
    <lineage>
        <taxon>Bacteria</taxon>
        <taxon>Pseudomonadati</taxon>
        <taxon>Pseudomonadota</taxon>
        <taxon>Alphaproteobacteria</taxon>
        <taxon>Acetobacterales</taxon>
        <taxon>Acetobacteraceae</taxon>
        <taxon>Pararoseomonas</taxon>
    </lineage>
</organism>
<accession>A0ABS4ABX1</accession>
<keyword evidence="2" id="KW-1185">Reference proteome</keyword>
<dbReference type="InterPro" id="IPR035901">
    <property type="entry name" value="GIY-YIG_endonuc_sf"/>
</dbReference>
<gene>
    <name evidence="1" type="ORF">J8J14_06955</name>
</gene>
<sequence>MLGQERRAAVAAYKERKIPAGVYALRCAPTGEAWVGAAPDLGTIQNRIWFQLRMGGCPFPTLQAAWNAHGEDAIAFEVLEGLPEETLPYARNAALKERRQHWAGQLGARII</sequence>
<evidence type="ECO:0000313" key="2">
    <source>
        <dbReference type="Proteomes" id="UP000681594"/>
    </source>
</evidence>
<name>A0ABS4ABX1_9PROT</name>
<dbReference type="Proteomes" id="UP000681594">
    <property type="component" value="Unassembled WGS sequence"/>
</dbReference>
<dbReference type="CDD" id="cd10451">
    <property type="entry name" value="GIY-YIG_LuxR_like"/>
    <property type="match status" value="1"/>
</dbReference>